<dbReference type="Proteomes" id="UP001202479">
    <property type="component" value="Unassembled WGS sequence"/>
</dbReference>
<comment type="caution">
    <text evidence="2">The sequence shown here is derived from an EMBL/GenBank/DDBJ whole genome shotgun (WGS) entry which is preliminary data.</text>
</comment>
<feature type="compositionally biased region" description="Polar residues" evidence="1">
    <location>
        <begin position="35"/>
        <end position="48"/>
    </location>
</feature>
<feature type="compositionally biased region" description="Acidic residues" evidence="1">
    <location>
        <begin position="181"/>
        <end position="204"/>
    </location>
</feature>
<dbReference type="GeneID" id="73377641"/>
<feature type="compositionally biased region" description="Acidic residues" evidence="1">
    <location>
        <begin position="121"/>
        <end position="140"/>
    </location>
</feature>
<reference evidence="2" key="1">
    <citation type="journal article" date="2022" name="DNA Res.">
        <title>Genome analysis of five recently described species of the CUG-Ser clade uncovers Candida theae as a new hybrid lineage with pathogenic potential in the Candida parapsilosis species complex.</title>
        <authorList>
            <person name="Mixao V."/>
            <person name="Del Olmo V."/>
            <person name="Hegedusova E."/>
            <person name="Saus E."/>
            <person name="Pryszcz L."/>
            <person name="Cillingova A."/>
            <person name="Nosek J."/>
            <person name="Gabaldon T."/>
        </authorList>
    </citation>
    <scope>NUCLEOTIDE SEQUENCE</scope>
    <source>
        <strain evidence="2">CBS 10844</strain>
    </source>
</reference>
<evidence type="ECO:0000256" key="1">
    <source>
        <dbReference type="SAM" id="MobiDB-lite"/>
    </source>
</evidence>
<feature type="compositionally biased region" description="Low complexity" evidence="1">
    <location>
        <begin position="24"/>
        <end position="34"/>
    </location>
</feature>
<proteinExistence type="predicted"/>
<organism evidence="2 3">
    <name type="scientific">Candida oxycetoniae</name>
    <dbReference type="NCBI Taxonomy" id="497107"/>
    <lineage>
        <taxon>Eukaryota</taxon>
        <taxon>Fungi</taxon>
        <taxon>Dikarya</taxon>
        <taxon>Ascomycota</taxon>
        <taxon>Saccharomycotina</taxon>
        <taxon>Pichiomycetes</taxon>
        <taxon>Debaryomycetaceae</taxon>
        <taxon>Candida/Lodderomyces clade</taxon>
        <taxon>Candida</taxon>
    </lineage>
</organism>
<name>A0AAI9T1F0_9ASCO</name>
<dbReference type="RefSeq" id="XP_049182868.1">
    <property type="nucleotide sequence ID" value="XM_049323606.1"/>
</dbReference>
<sequence length="302" mass="33855">MTVKSKKSVSGNQGHMPHQHQHQHQQQQQQQQQQGNQGKRMNSNSYNNIPKVRMEQEVDRDLLSGVGAGAGAEFKKSSSDSDVDGGTGGMPQQNTNRVNSIHKGYEHDPEVSSGKAFAQADEVEKEDEGDEDGVDDDDEVMASTTAVDFQSPPPSSSQGSTLQTKDHEEGKGLVSDSNIFQEEEEEEEEEEREEEGNRDDEEGEFGNLESWIREETIQLIPQFFKPKSNNRRNKGQQVKMGEQLIIMLTNIFEVFVEFGIVLYSLALFGLKFWIIFLVALKDLFIRTGGNLSDVVSKGIRMK</sequence>
<feature type="compositionally biased region" description="Polar residues" evidence="1">
    <location>
        <begin position="90"/>
        <end position="99"/>
    </location>
</feature>
<evidence type="ECO:0000313" key="3">
    <source>
        <dbReference type="Proteomes" id="UP001202479"/>
    </source>
</evidence>
<feature type="region of interest" description="Disordered" evidence="1">
    <location>
        <begin position="1"/>
        <end position="204"/>
    </location>
</feature>
<evidence type="ECO:0000313" key="2">
    <source>
        <dbReference type="EMBL" id="KAI3407123.2"/>
    </source>
</evidence>
<dbReference type="AlphaFoldDB" id="A0AAI9T1F0"/>
<keyword evidence="3" id="KW-1185">Reference proteome</keyword>
<dbReference type="EMBL" id="JAHUZD010000016">
    <property type="protein sequence ID" value="KAI3407123.2"/>
    <property type="molecule type" value="Genomic_DNA"/>
</dbReference>
<protein>
    <submittedName>
        <fullName evidence="2">Uncharacterized protein</fullName>
    </submittedName>
</protein>
<accession>A0AAI9T1F0</accession>
<gene>
    <name evidence="2" type="ORF">KGF56_000024</name>
</gene>
<feature type="compositionally biased region" description="Basic and acidic residues" evidence="1">
    <location>
        <begin position="52"/>
        <end position="62"/>
    </location>
</feature>